<dbReference type="PANTHER" id="PTHR45228:SF1">
    <property type="entry name" value="CYCLIC DI-GMP PHOSPHODIESTERASE TM_0186"/>
    <property type="match status" value="1"/>
</dbReference>
<dbReference type="Proteomes" id="UP001055125">
    <property type="component" value="Unassembled WGS sequence"/>
</dbReference>
<dbReference type="Pfam" id="PF13487">
    <property type="entry name" value="HD_5"/>
    <property type="match status" value="1"/>
</dbReference>
<dbReference type="CDD" id="cd00077">
    <property type="entry name" value="HDc"/>
    <property type="match status" value="1"/>
</dbReference>
<dbReference type="InterPro" id="IPR011006">
    <property type="entry name" value="CheY-like_superfamily"/>
</dbReference>
<dbReference type="PROSITE" id="PS50110">
    <property type="entry name" value="RESPONSE_REGULATORY"/>
    <property type="match status" value="1"/>
</dbReference>
<keyword evidence="1" id="KW-0597">Phosphoprotein</keyword>
<dbReference type="InterPro" id="IPR052020">
    <property type="entry name" value="Cyclic_di-GMP/3'3'-cGAMP_PDE"/>
</dbReference>
<dbReference type="Pfam" id="PF00072">
    <property type="entry name" value="Response_reg"/>
    <property type="match status" value="1"/>
</dbReference>
<dbReference type="EMBL" id="BPQP01000071">
    <property type="protein sequence ID" value="GJD96865.1"/>
    <property type="molecule type" value="Genomic_DNA"/>
</dbReference>
<reference evidence="4" key="1">
    <citation type="journal article" date="2021" name="Front. Microbiol.">
        <title>Comprehensive Comparative Genomics and Phenotyping of Methylobacterium Species.</title>
        <authorList>
            <person name="Alessa O."/>
            <person name="Ogura Y."/>
            <person name="Fujitani Y."/>
            <person name="Takami H."/>
            <person name="Hayashi T."/>
            <person name="Sahin N."/>
            <person name="Tani A."/>
        </authorList>
    </citation>
    <scope>NUCLEOTIDE SEQUENCE</scope>
    <source>
        <strain evidence="4">DSM 19015</strain>
    </source>
</reference>
<name>A0ABQ4S2K8_9HYPH</name>
<sequence>MLALILDDAALNNVLMAEAIRGIPDCEPRTFTKPSEALAFVRENAESIGIAISDYDMPGMNGLQFLREARAVEGFAHVPVVMVTSMDQRSLRKEALEAGATDFLGKPFEAYEVRARVTNLLDLNRARLAERDRAVWLDREVKAATAVIEAREREIVTMLMKAAEHRDTETGNHVARVAAYVTLIARQLGLPESEIRQLSLASTMHDVGKISVPDAILLKPGPLTPIERSEMELHAERGRRILEGSSSRMVQLAAEIAATHHERWDGFGYPWGLRGEAIPLSGRIVAVADVFDALTSDRPYKRAWSRQDALAYLQTNAGTHFDPRCVAAFLAANGVEIDEVASAADAPIARSA</sequence>
<evidence type="ECO:0000259" key="2">
    <source>
        <dbReference type="PROSITE" id="PS50110"/>
    </source>
</evidence>
<organism evidence="4 5">
    <name type="scientific">Methylobacterium iners</name>
    <dbReference type="NCBI Taxonomy" id="418707"/>
    <lineage>
        <taxon>Bacteria</taxon>
        <taxon>Pseudomonadati</taxon>
        <taxon>Pseudomonadota</taxon>
        <taxon>Alphaproteobacteria</taxon>
        <taxon>Hyphomicrobiales</taxon>
        <taxon>Methylobacteriaceae</taxon>
        <taxon>Methylobacterium</taxon>
    </lineage>
</organism>
<dbReference type="InterPro" id="IPR037522">
    <property type="entry name" value="HD_GYP_dom"/>
</dbReference>
<protein>
    <submittedName>
        <fullName evidence="4">Cyclic di-GMP phosphodiesterase response regulator RpfG</fullName>
    </submittedName>
</protein>
<evidence type="ECO:0000259" key="3">
    <source>
        <dbReference type="PROSITE" id="PS51832"/>
    </source>
</evidence>
<comment type="caution">
    <text evidence="4">The sequence shown here is derived from an EMBL/GenBank/DDBJ whole genome shotgun (WGS) entry which is preliminary data.</text>
</comment>
<feature type="domain" description="HD-GYP" evidence="3">
    <location>
        <begin position="148"/>
        <end position="345"/>
    </location>
</feature>
<evidence type="ECO:0000313" key="4">
    <source>
        <dbReference type="EMBL" id="GJD96865.1"/>
    </source>
</evidence>
<dbReference type="SMART" id="SM00471">
    <property type="entry name" value="HDc"/>
    <property type="match status" value="1"/>
</dbReference>
<dbReference type="InterPro" id="IPR001789">
    <property type="entry name" value="Sig_transdc_resp-reg_receiver"/>
</dbReference>
<dbReference type="SUPFAM" id="SSF109604">
    <property type="entry name" value="HD-domain/PDEase-like"/>
    <property type="match status" value="1"/>
</dbReference>
<proteinExistence type="predicted"/>
<reference evidence="4" key="2">
    <citation type="submission" date="2021-08" db="EMBL/GenBank/DDBJ databases">
        <authorList>
            <person name="Tani A."/>
            <person name="Ola A."/>
            <person name="Ogura Y."/>
            <person name="Katsura K."/>
            <person name="Hayashi T."/>
        </authorList>
    </citation>
    <scope>NUCLEOTIDE SEQUENCE</scope>
    <source>
        <strain evidence="4">DSM 19015</strain>
    </source>
</reference>
<dbReference type="RefSeq" id="WP_238245955.1">
    <property type="nucleotide sequence ID" value="NZ_BPQP01000071.1"/>
</dbReference>
<evidence type="ECO:0000313" key="5">
    <source>
        <dbReference type="Proteomes" id="UP001055125"/>
    </source>
</evidence>
<dbReference type="PROSITE" id="PS51832">
    <property type="entry name" value="HD_GYP"/>
    <property type="match status" value="1"/>
</dbReference>
<feature type="modified residue" description="4-aspartylphosphate" evidence="1">
    <location>
        <position position="54"/>
    </location>
</feature>
<keyword evidence="5" id="KW-1185">Reference proteome</keyword>
<dbReference type="SMART" id="SM00448">
    <property type="entry name" value="REC"/>
    <property type="match status" value="1"/>
</dbReference>
<dbReference type="InterPro" id="IPR003607">
    <property type="entry name" value="HD/PDEase_dom"/>
</dbReference>
<feature type="domain" description="Response regulatory" evidence="2">
    <location>
        <begin position="2"/>
        <end position="121"/>
    </location>
</feature>
<dbReference type="Gene3D" id="1.10.3210.10">
    <property type="entry name" value="Hypothetical protein af1432"/>
    <property type="match status" value="1"/>
</dbReference>
<accession>A0ABQ4S2K8</accession>
<dbReference type="SUPFAM" id="SSF52172">
    <property type="entry name" value="CheY-like"/>
    <property type="match status" value="1"/>
</dbReference>
<gene>
    <name evidence="4" type="primary">rpfG_2</name>
    <name evidence="4" type="ORF">OCOJLMKI_4091</name>
</gene>
<evidence type="ECO:0000256" key="1">
    <source>
        <dbReference type="PROSITE-ProRule" id="PRU00169"/>
    </source>
</evidence>
<dbReference type="Gene3D" id="3.40.50.2300">
    <property type="match status" value="1"/>
</dbReference>
<dbReference type="PANTHER" id="PTHR45228">
    <property type="entry name" value="CYCLIC DI-GMP PHOSPHODIESTERASE TM_0186-RELATED"/>
    <property type="match status" value="1"/>
</dbReference>